<evidence type="ECO:0000256" key="3">
    <source>
        <dbReference type="ARBA" id="ARBA00022692"/>
    </source>
</evidence>
<dbReference type="SMART" id="SM00397">
    <property type="entry name" value="t_SNARE"/>
    <property type="match status" value="1"/>
</dbReference>
<dbReference type="Pfam" id="PF00804">
    <property type="entry name" value="Syntaxin"/>
    <property type="match status" value="1"/>
</dbReference>
<dbReference type="AlphaFoldDB" id="G0UBY3"/>
<dbReference type="Pfam" id="PF05739">
    <property type="entry name" value="SNARE"/>
    <property type="match status" value="1"/>
</dbReference>
<dbReference type="SUPFAM" id="SSF47661">
    <property type="entry name" value="t-snare proteins"/>
    <property type="match status" value="1"/>
</dbReference>
<dbReference type="PROSITE" id="PS50192">
    <property type="entry name" value="T_SNARE"/>
    <property type="match status" value="1"/>
</dbReference>
<evidence type="ECO:0000259" key="7">
    <source>
        <dbReference type="PROSITE" id="PS50192"/>
    </source>
</evidence>
<comment type="subcellular location">
    <subcellularLocation>
        <location evidence="1">Membrane</location>
        <topology evidence="1">Single-pass type IV membrane protein</topology>
    </subcellularLocation>
</comment>
<comment type="similarity">
    <text evidence="2">Belongs to the syntaxin family.</text>
</comment>
<dbReference type="GO" id="GO:0031201">
    <property type="term" value="C:SNARE complex"/>
    <property type="evidence" value="ECO:0007669"/>
    <property type="project" value="TreeGrafter"/>
</dbReference>
<dbReference type="GO" id="GO:0006886">
    <property type="term" value="P:intracellular protein transport"/>
    <property type="evidence" value="ECO:0007669"/>
    <property type="project" value="TreeGrafter"/>
</dbReference>
<dbReference type="VEuPathDB" id="TriTrypDB:TvY486_1108150"/>
<dbReference type="PANTHER" id="PTHR19957:SF307">
    <property type="entry name" value="PROTEIN SSO1-RELATED"/>
    <property type="match status" value="1"/>
</dbReference>
<evidence type="ECO:0000256" key="5">
    <source>
        <dbReference type="ARBA" id="ARBA00023136"/>
    </source>
</evidence>
<reference evidence="8" key="1">
    <citation type="journal article" date="2012" name="Proc. Natl. Acad. Sci. U.S.A.">
        <title>Antigenic diversity is generated by distinct evolutionary mechanisms in African trypanosome species.</title>
        <authorList>
            <person name="Jackson A.P."/>
            <person name="Berry A."/>
            <person name="Aslett M."/>
            <person name="Allison H.C."/>
            <person name="Burton P."/>
            <person name="Vavrova-Anderson J."/>
            <person name="Brown R."/>
            <person name="Browne H."/>
            <person name="Corton N."/>
            <person name="Hauser H."/>
            <person name="Gamble J."/>
            <person name="Gilderthorp R."/>
            <person name="Marcello L."/>
            <person name="McQuillan J."/>
            <person name="Otto T.D."/>
            <person name="Quail M.A."/>
            <person name="Sanders M.J."/>
            <person name="van Tonder A."/>
            <person name="Ginger M.L."/>
            <person name="Field M.C."/>
            <person name="Barry J.D."/>
            <person name="Hertz-Fowler C."/>
            <person name="Berriman M."/>
        </authorList>
    </citation>
    <scope>NUCLEOTIDE SEQUENCE</scope>
    <source>
        <strain evidence="8">Y486</strain>
    </source>
</reference>
<keyword evidence="5 6" id="KW-0472">Membrane</keyword>
<dbReference type="Gene3D" id="1.20.58.70">
    <property type="match status" value="1"/>
</dbReference>
<dbReference type="GO" id="GO:0005484">
    <property type="term" value="F:SNAP receptor activity"/>
    <property type="evidence" value="ECO:0007669"/>
    <property type="project" value="TreeGrafter"/>
</dbReference>
<dbReference type="Gene3D" id="1.20.5.110">
    <property type="match status" value="1"/>
</dbReference>
<dbReference type="EMBL" id="HE573027">
    <property type="protein sequence ID" value="CCC53331.1"/>
    <property type="molecule type" value="Genomic_DNA"/>
</dbReference>
<dbReference type="GO" id="GO:0012505">
    <property type="term" value="C:endomembrane system"/>
    <property type="evidence" value="ECO:0007669"/>
    <property type="project" value="TreeGrafter"/>
</dbReference>
<dbReference type="GO" id="GO:0048278">
    <property type="term" value="P:vesicle docking"/>
    <property type="evidence" value="ECO:0007669"/>
    <property type="project" value="TreeGrafter"/>
</dbReference>
<sequence length="319" mass="35336">MDRILQFHAASGLVLTSAVPAPGTSSPETVGPVSLHVPQEPTEQEKEATELLATFFGVVEDALVAIERVVALTRDIAAKQVEVEATVDTVKCSSIRKEIEELTNRVNEASRQACKGLEDMKLQNEKLKVSEEMESCFVGVIRIEENQRRFVAQKLMSAMEGFQKQQKAAEDQYLAQTERQIKIAYTNPDGSTLDDTTAKQLTMQVLENSATSVIFQQSKDVLVQMIETRNDVYRIEMAMRTLHQTFNDLAVLVEEQGELLNSVAQNVGSSRKYVDVGRAELKKARQYQQGSRRKLYCLLIIAGVIVGLFAVAGLLGGLL</sequence>
<accession>G0UBY3</accession>
<dbReference type="InterPro" id="IPR000727">
    <property type="entry name" value="T_SNARE_dom"/>
</dbReference>
<dbReference type="InterPro" id="IPR006011">
    <property type="entry name" value="Syntaxin_N"/>
</dbReference>
<keyword evidence="4 6" id="KW-1133">Transmembrane helix</keyword>
<dbReference type="InterPro" id="IPR010989">
    <property type="entry name" value="SNARE"/>
</dbReference>
<dbReference type="InterPro" id="IPR045242">
    <property type="entry name" value="Syntaxin"/>
</dbReference>
<evidence type="ECO:0000256" key="1">
    <source>
        <dbReference type="ARBA" id="ARBA00004211"/>
    </source>
</evidence>
<dbReference type="GO" id="GO:0005886">
    <property type="term" value="C:plasma membrane"/>
    <property type="evidence" value="ECO:0007669"/>
    <property type="project" value="TreeGrafter"/>
</dbReference>
<dbReference type="GO" id="GO:0000149">
    <property type="term" value="F:SNARE binding"/>
    <property type="evidence" value="ECO:0007669"/>
    <property type="project" value="TreeGrafter"/>
</dbReference>
<dbReference type="PANTHER" id="PTHR19957">
    <property type="entry name" value="SYNTAXIN"/>
    <property type="match status" value="1"/>
</dbReference>
<proteinExistence type="inferred from homology"/>
<evidence type="ECO:0000256" key="6">
    <source>
        <dbReference type="SAM" id="Phobius"/>
    </source>
</evidence>
<evidence type="ECO:0000256" key="2">
    <source>
        <dbReference type="ARBA" id="ARBA00009063"/>
    </source>
</evidence>
<dbReference type="OMA" id="RWICFIL"/>
<keyword evidence="3 6" id="KW-0812">Transmembrane</keyword>
<gene>
    <name evidence="8" type="ORF">TVY486_1108150</name>
</gene>
<organism evidence="8">
    <name type="scientific">Trypanosoma vivax (strain Y486)</name>
    <dbReference type="NCBI Taxonomy" id="1055687"/>
    <lineage>
        <taxon>Eukaryota</taxon>
        <taxon>Discoba</taxon>
        <taxon>Euglenozoa</taxon>
        <taxon>Kinetoplastea</taxon>
        <taxon>Metakinetoplastina</taxon>
        <taxon>Trypanosomatida</taxon>
        <taxon>Trypanosomatidae</taxon>
        <taxon>Trypanosoma</taxon>
        <taxon>Duttonella</taxon>
    </lineage>
</organism>
<dbReference type="GO" id="GO:0006906">
    <property type="term" value="P:vesicle fusion"/>
    <property type="evidence" value="ECO:0007669"/>
    <property type="project" value="TreeGrafter"/>
</dbReference>
<feature type="domain" description="T-SNARE coiled-coil homology" evidence="7">
    <location>
        <begin position="222"/>
        <end position="284"/>
    </location>
</feature>
<evidence type="ECO:0000313" key="8">
    <source>
        <dbReference type="EMBL" id="CCC53331.1"/>
    </source>
</evidence>
<dbReference type="GO" id="GO:0006887">
    <property type="term" value="P:exocytosis"/>
    <property type="evidence" value="ECO:0007669"/>
    <property type="project" value="TreeGrafter"/>
</dbReference>
<protein>
    <submittedName>
        <fullName evidence="8">Putative target SNARE</fullName>
    </submittedName>
</protein>
<name>G0UBY3_TRYVY</name>
<dbReference type="CDD" id="cd15848">
    <property type="entry name" value="SNARE_syntaxin1-like"/>
    <property type="match status" value="1"/>
</dbReference>
<feature type="transmembrane region" description="Helical" evidence="6">
    <location>
        <begin position="295"/>
        <end position="318"/>
    </location>
</feature>
<evidence type="ECO:0000256" key="4">
    <source>
        <dbReference type="ARBA" id="ARBA00022989"/>
    </source>
</evidence>